<dbReference type="SMART" id="SM00239">
    <property type="entry name" value="C2"/>
    <property type="match status" value="2"/>
</dbReference>
<evidence type="ECO:0000313" key="4">
    <source>
        <dbReference type="RefSeq" id="XP_015282614.1"/>
    </source>
</evidence>
<keyword evidence="3" id="KW-1185">Reference proteome</keyword>
<feature type="compositionally biased region" description="Polar residues" evidence="1">
    <location>
        <begin position="201"/>
        <end position="213"/>
    </location>
</feature>
<accession>A0ABM1L9H7</accession>
<dbReference type="InterPro" id="IPR048786">
    <property type="entry name" value="CATSPERB_N"/>
</dbReference>
<feature type="domain" description="C2" evidence="2">
    <location>
        <begin position="222"/>
        <end position="339"/>
    </location>
</feature>
<evidence type="ECO:0000259" key="2">
    <source>
        <dbReference type="PROSITE" id="PS50004"/>
    </source>
</evidence>
<feature type="region of interest" description="Disordered" evidence="1">
    <location>
        <begin position="189"/>
        <end position="213"/>
    </location>
</feature>
<protein>
    <submittedName>
        <fullName evidence="4">Tandem C2 domains nuclear protein</fullName>
    </submittedName>
</protein>
<dbReference type="InterPro" id="IPR035892">
    <property type="entry name" value="C2_domain_sf"/>
</dbReference>
<dbReference type="Gene3D" id="2.60.40.150">
    <property type="entry name" value="C2 domain"/>
    <property type="match status" value="2"/>
</dbReference>
<dbReference type="SUPFAM" id="SSF49562">
    <property type="entry name" value="C2 domain (Calcium/lipid-binding domain, CaLB)"/>
    <property type="match status" value="2"/>
</dbReference>
<sequence length="536" mass="60217">MEFIKNCCRGCFYTEKEKHDSSPEKDSEAAAKYRSDVVEKPPLSSVSVKRQVGCSEDYLLSKLPPGGKEVPFVVPQFKLAYIQPRNLGSSHLSGIQGSAVTSFGDRKTELSSAYQQGPLFDVVYNPFYLQKHPPYSPDLIRRHPEKSDNGKLYGSVCDLRSSTLPGSSTLSHSMFDLTSPPHRFMQRYDSVSSVPSSTSSRKNSQGSNRSLDTITLSGDEREFGRLNVKLYYVPSVEQIWITVLQCKDLSWPSGCGENPHISIKGILTLSKPVQFKCMAKEASSDIEFMETFVFAIKLQLLQTARLVFRVQALTPRKKTIGECALPLRELSTHETDHWLIIAPPSKASVCSAELKIGTCFQAVNSRIQLQILEAQNLPSSSTPLSLNFFVKAAMFSTGELVDKKKTRLLKSSNSRVKWGETMIFPVIQNKQGVNFLIKLYSRSSVRRKHFLGQNISCHLFDKQETDDKKNRRKNLVQYTSAGLAPSIEIFNSSYSKVFYFKMFLFEVPPFPVFCAKKPSLSRMFSALSFADPLCSE</sequence>
<dbReference type="PANTHER" id="PTHR46887:SF1">
    <property type="entry name" value="TANDEM C2 DOMAINS NUCLEAR PROTEIN"/>
    <property type="match status" value="1"/>
</dbReference>
<feature type="compositionally biased region" description="Low complexity" evidence="1">
    <location>
        <begin position="190"/>
        <end position="200"/>
    </location>
</feature>
<dbReference type="InterPro" id="IPR030542">
    <property type="entry name" value="Tac2-N"/>
</dbReference>
<proteinExistence type="predicted"/>
<dbReference type="PANTHER" id="PTHR46887">
    <property type="entry name" value="TANDEM C2 DOMAINS NUCLEAR PROTEIN"/>
    <property type="match status" value="1"/>
</dbReference>
<dbReference type="GeneID" id="107123778"/>
<dbReference type="Pfam" id="PF00168">
    <property type="entry name" value="C2"/>
    <property type="match status" value="2"/>
</dbReference>
<dbReference type="CDD" id="cd08684">
    <property type="entry name" value="C2A_Tac2-N"/>
    <property type="match status" value="1"/>
</dbReference>
<dbReference type="Proteomes" id="UP000694871">
    <property type="component" value="Unplaced"/>
</dbReference>
<dbReference type="PROSITE" id="PS50004">
    <property type="entry name" value="C2"/>
    <property type="match status" value="2"/>
</dbReference>
<feature type="domain" description="C2" evidence="2">
    <location>
        <begin position="343"/>
        <end position="473"/>
    </location>
</feature>
<dbReference type="Pfam" id="PF21541">
    <property type="entry name" value="CATSPERB_1st"/>
    <property type="match status" value="1"/>
</dbReference>
<dbReference type="RefSeq" id="XP_015282614.1">
    <property type="nucleotide sequence ID" value="XM_015427128.1"/>
</dbReference>
<evidence type="ECO:0000256" key="1">
    <source>
        <dbReference type="SAM" id="MobiDB-lite"/>
    </source>
</evidence>
<evidence type="ECO:0000313" key="3">
    <source>
        <dbReference type="Proteomes" id="UP000694871"/>
    </source>
</evidence>
<reference evidence="4" key="1">
    <citation type="submission" date="2025-08" db="UniProtKB">
        <authorList>
            <consortium name="RefSeq"/>
        </authorList>
    </citation>
    <scope>IDENTIFICATION</scope>
</reference>
<dbReference type="InterPro" id="IPR037786">
    <property type="entry name" value="C2A_Tac2-N"/>
</dbReference>
<dbReference type="InterPro" id="IPR000008">
    <property type="entry name" value="C2_dom"/>
</dbReference>
<name>A0ABM1L9H7_GEKJA</name>
<organism evidence="3 4">
    <name type="scientific">Gekko japonicus</name>
    <name type="common">Schlegel's Japanese gecko</name>
    <dbReference type="NCBI Taxonomy" id="146911"/>
    <lineage>
        <taxon>Eukaryota</taxon>
        <taxon>Metazoa</taxon>
        <taxon>Chordata</taxon>
        <taxon>Craniata</taxon>
        <taxon>Vertebrata</taxon>
        <taxon>Euteleostomi</taxon>
        <taxon>Lepidosauria</taxon>
        <taxon>Squamata</taxon>
        <taxon>Bifurcata</taxon>
        <taxon>Gekkota</taxon>
        <taxon>Gekkonidae</taxon>
        <taxon>Gekkoninae</taxon>
        <taxon>Gekko</taxon>
    </lineage>
</organism>
<gene>
    <name evidence="4" type="primary">TC2N</name>
</gene>